<comment type="caution">
    <text evidence="1">The sequence shown here is derived from an EMBL/GenBank/DDBJ whole genome shotgun (WGS) entry which is preliminary data.</text>
</comment>
<sequence length="255" mass="28625">MTTDVQSLLEKESIIPDILPLGTKVPRNLKVVFPDATLEEPGQMIERDATQPQPTLFVEPSPEDKESQPIYTLLMVDPVRVSPLWSLYRCYSTVYCTHAKKQKDLTHRNDKYFGQVRHWLTTRVTVSPSGEVNVSKGQDISPYVGPAPIPAHYFTLGKPHPSRYTFLLLRHKSGIALPEIHPDSLRSAYEGEPGEFGKPTQDIIDRMRFSTEKFIERNKMEVVAGTFMLVEGNAKSAVKNASLVAQGLADKMMGK</sequence>
<proteinExistence type="predicted"/>
<name>A0ABR3XBK0_9EURO</name>
<dbReference type="Gene3D" id="3.90.280.10">
    <property type="entry name" value="PEBP-like"/>
    <property type="match status" value="1"/>
</dbReference>
<gene>
    <name evidence="1" type="ORF">Plec18167_006381</name>
</gene>
<organism evidence="1 2">
    <name type="scientific">Paecilomyces lecythidis</name>
    <dbReference type="NCBI Taxonomy" id="3004212"/>
    <lineage>
        <taxon>Eukaryota</taxon>
        <taxon>Fungi</taxon>
        <taxon>Dikarya</taxon>
        <taxon>Ascomycota</taxon>
        <taxon>Pezizomycotina</taxon>
        <taxon>Eurotiomycetes</taxon>
        <taxon>Eurotiomycetidae</taxon>
        <taxon>Eurotiales</taxon>
        <taxon>Thermoascaceae</taxon>
        <taxon>Paecilomyces</taxon>
    </lineage>
</organism>
<dbReference type="PANTHER" id="PTHR11362">
    <property type="entry name" value="PHOSPHATIDYLETHANOLAMINE-BINDING PROTEIN"/>
    <property type="match status" value="1"/>
</dbReference>
<keyword evidence="2" id="KW-1185">Reference proteome</keyword>
<dbReference type="Proteomes" id="UP001583193">
    <property type="component" value="Unassembled WGS sequence"/>
</dbReference>
<accession>A0ABR3XBK0</accession>
<reference evidence="1 2" key="1">
    <citation type="journal article" date="2024" name="IMA Fungus">
        <title>IMA Genome - F19 : A genome assembly and annotation guide to empower mycologists, including annotated draft genome sequences of Ceratocystis pirilliformis, Diaporthe australafricana, Fusarium ophioides, Paecilomyces lecythidis, and Sporothrix stenoceras.</title>
        <authorList>
            <person name="Aylward J."/>
            <person name="Wilson A.M."/>
            <person name="Visagie C.M."/>
            <person name="Spraker J."/>
            <person name="Barnes I."/>
            <person name="Buitendag C."/>
            <person name="Ceriani C."/>
            <person name="Del Mar Angel L."/>
            <person name="du Plessis D."/>
            <person name="Fuchs T."/>
            <person name="Gasser K."/>
            <person name="Kramer D."/>
            <person name="Li W."/>
            <person name="Munsamy K."/>
            <person name="Piso A."/>
            <person name="Price J.L."/>
            <person name="Sonnekus B."/>
            <person name="Thomas C."/>
            <person name="van der Nest A."/>
            <person name="van Dijk A."/>
            <person name="van Heerden A."/>
            <person name="van Vuuren N."/>
            <person name="Yilmaz N."/>
            <person name="Duong T.A."/>
            <person name="van der Merwe N.A."/>
            <person name="Wingfield M.J."/>
            <person name="Wingfield B.D."/>
        </authorList>
    </citation>
    <scope>NUCLEOTIDE SEQUENCE [LARGE SCALE GENOMIC DNA]</scope>
    <source>
        <strain evidence="1 2">CMW 18167</strain>
    </source>
</reference>
<dbReference type="InterPro" id="IPR036610">
    <property type="entry name" value="PEBP-like_sf"/>
</dbReference>
<dbReference type="SUPFAM" id="SSF49777">
    <property type="entry name" value="PEBP-like"/>
    <property type="match status" value="1"/>
</dbReference>
<dbReference type="InterPro" id="IPR035810">
    <property type="entry name" value="PEBP_euk"/>
</dbReference>
<dbReference type="CDD" id="cd00866">
    <property type="entry name" value="PEBP_euk"/>
    <property type="match status" value="1"/>
</dbReference>
<protein>
    <submittedName>
        <fullName evidence="1">Uncharacterized protein</fullName>
    </submittedName>
</protein>
<evidence type="ECO:0000313" key="1">
    <source>
        <dbReference type="EMBL" id="KAL1873332.1"/>
    </source>
</evidence>
<dbReference type="EMBL" id="JAVDPF010000022">
    <property type="protein sequence ID" value="KAL1873332.1"/>
    <property type="molecule type" value="Genomic_DNA"/>
</dbReference>
<dbReference type="PANTHER" id="PTHR11362:SF82">
    <property type="entry name" value="PHOSPHATIDYLETHANOLAMINE-BINDING PROTEIN 4"/>
    <property type="match status" value="1"/>
</dbReference>
<evidence type="ECO:0000313" key="2">
    <source>
        <dbReference type="Proteomes" id="UP001583193"/>
    </source>
</evidence>